<dbReference type="EMBL" id="CP115921">
    <property type="protein sequence ID" value="XCD18719.1"/>
    <property type="molecule type" value="Genomic_DNA"/>
</dbReference>
<accession>A0AAU8BQQ9</accession>
<feature type="transmembrane region" description="Helical" evidence="1">
    <location>
        <begin position="335"/>
        <end position="356"/>
    </location>
</feature>
<evidence type="ECO:0000259" key="2">
    <source>
        <dbReference type="PROSITE" id="PS51832"/>
    </source>
</evidence>
<dbReference type="GO" id="GO:0008081">
    <property type="term" value="F:phosphoric diester hydrolase activity"/>
    <property type="evidence" value="ECO:0007669"/>
    <property type="project" value="UniProtKB-ARBA"/>
</dbReference>
<feature type="transmembrane region" description="Helical" evidence="1">
    <location>
        <begin position="12"/>
        <end position="32"/>
    </location>
</feature>
<evidence type="ECO:0000313" key="3">
    <source>
        <dbReference type="EMBL" id="XCD18719.1"/>
    </source>
</evidence>
<dbReference type="Gene3D" id="1.10.3210.10">
    <property type="entry name" value="Hypothetical protein af1432"/>
    <property type="match status" value="2"/>
</dbReference>
<feature type="domain" description="HD-GYP" evidence="2">
    <location>
        <begin position="730"/>
        <end position="932"/>
    </location>
</feature>
<name>A0AAU8BQQ9_9VIBR</name>
<keyword evidence="1" id="KW-0472">Membrane</keyword>
<dbReference type="SMART" id="SM00471">
    <property type="entry name" value="HDc"/>
    <property type="match status" value="1"/>
</dbReference>
<dbReference type="InterPro" id="IPR003607">
    <property type="entry name" value="HD/PDEase_dom"/>
</dbReference>
<organism evidence="3">
    <name type="scientific">Vibrio chaetopteri</name>
    <dbReference type="NCBI Taxonomy" id="3016528"/>
    <lineage>
        <taxon>Bacteria</taxon>
        <taxon>Pseudomonadati</taxon>
        <taxon>Pseudomonadota</taxon>
        <taxon>Gammaproteobacteria</taxon>
        <taxon>Vibrionales</taxon>
        <taxon>Vibrionaceae</taxon>
        <taxon>Vibrio</taxon>
    </lineage>
</organism>
<keyword evidence="1" id="KW-0812">Transmembrane</keyword>
<dbReference type="InterPro" id="IPR052020">
    <property type="entry name" value="Cyclic_di-GMP/3'3'-cGAMP_PDE"/>
</dbReference>
<gene>
    <name evidence="3" type="ORF">PG915_18375</name>
</gene>
<dbReference type="Gene3D" id="3.30.450.40">
    <property type="match status" value="1"/>
</dbReference>
<dbReference type="KEGG" id="vck:PG915_18375"/>
<dbReference type="SUPFAM" id="SSF55781">
    <property type="entry name" value="GAF domain-like"/>
    <property type="match status" value="1"/>
</dbReference>
<dbReference type="PROSITE" id="PS51832">
    <property type="entry name" value="HD_GYP"/>
    <property type="match status" value="1"/>
</dbReference>
<dbReference type="InterPro" id="IPR037522">
    <property type="entry name" value="HD_GYP_dom"/>
</dbReference>
<dbReference type="AlphaFoldDB" id="A0AAU8BQQ9"/>
<sequence length="944" mass="106938">MKISNWSFPIHVHIVTIIIFVVVLAAGSQIVLTNQAMSEVIYKANGKIFERIAEQTKHQLNSHYGTAFAALGSFSNSHGLNTSTGSDRLRVLPEVVHLLSQFEHVQTYAFEFEDGDSIIVKRINDALSPDIPVTHPDSQYLITHKIRGVGEAYTFDNNINLVERIELDSVHFYTNSQETTDISPNTNRISKPTKLAHSTSMGIVISRINTFGMRVSVDVLLEDLGDTLRDTLANDTSIRVLYNDDGAVYAFSSGENNQQDSRVLHISELNIDIVPHAIERKKGGETLGRFSYQGENWFGRIVTIQPLDSEHIHLLMATKASSIFDEGELIKRQTFYASVLVFLILLPCIYLVSRLISKPIARATKKAKAIENFQFGNAPLPHSYIKEIQELNHAQVSTQSTISRFITLTDGIARQQNLDTMLELVCSNTAASVSADGVLLYLLNTKGDQLIPHVARFKQAEDIQAESISVKDVTRFIEHIFNLKKTQAFSFNDLTHLRVNQPINDRCEVIYIPLQNREGMVIASLGLIFEQGRADETYRQHADYLRTLLGYVSVAIETQQMLESQRALLNSFIKVFAGSLDKNSPYTGNHCQRVPILTEWLTQAAHDSSLPPFKDFHLSEKEWQELKMAGWLHDCGKITTPEHVVDKSTKLETIYDRIHEIRTRFEVIKRDREIELLKSSGGDLNQKAKCALEEIHRQLDDDFEFIASLNLGGEFVSDKELARLDQIAATPWTRTLSKQLGISWLEKQRHQVEERLPEQETLLSDRPEHLIPWDSPLSNDPRFTMKPTEYKANQGERYNLATLRGTLTEEERFIINDHIIQTIQILESLPFPAHMQNVANIAGGHHEKMDGTGYPMGLKGDEMPLAARVMAIADVFEALTSADRPYKKAKSLSESLQIMSYMVKDNHLDKSLFELFLTSGVYLRFAEEYMLDEQIDEVDITKLI</sequence>
<dbReference type="Pfam" id="PF13487">
    <property type="entry name" value="HD_5"/>
    <property type="match status" value="1"/>
</dbReference>
<dbReference type="SUPFAM" id="SSF109604">
    <property type="entry name" value="HD-domain/PDEase-like"/>
    <property type="match status" value="2"/>
</dbReference>
<evidence type="ECO:0000256" key="1">
    <source>
        <dbReference type="SAM" id="Phobius"/>
    </source>
</evidence>
<dbReference type="RefSeq" id="WP_353499859.1">
    <property type="nucleotide sequence ID" value="NZ_CP115921.1"/>
</dbReference>
<dbReference type="PANTHER" id="PTHR45228:SF5">
    <property type="entry name" value="CYCLIC DI-GMP PHOSPHODIESTERASE VC_1348-RELATED"/>
    <property type="match status" value="1"/>
</dbReference>
<reference evidence="3" key="1">
    <citation type="submission" date="2023-01" db="EMBL/GenBank/DDBJ databases">
        <title>Vibrio sp. CB1-14 genome sequencing.</title>
        <authorList>
            <person name="Otstavnykh N."/>
            <person name="Isaeva M."/>
            <person name="Meleshko D."/>
        </authorList>
    </citation>
    <scope>NUCLEOTIDE SEQUENCE</scope>
    <source>
        <strain evidence="3">CB1-14</strain>
    </source>
</reference>
<dbReference type="PANTHER" id="PTHR45228">
    <property type="entry name" value="CYCLIC DI-GMP PHOSPHODIESTERASE TM_0186-RELATED"/>
    <property type="match status" value="1"/>
</dbReference>
<dbReference type="CDD" id="cd00077">
    <property type="entry name" value="HDc"/>
    <property type="match status" value="1"/>
</dbReference>
<proteinExistence type="predicted"/>
<keyword evidence="1" id="KW-1133">Transmembrane helix</keyword>
<protein>
    <submittedName>
        <fullName evidence="3">HD domain-containing phosphohydrolase</fullName>
    </submittedName>
</protein>
<dbReference type="InterPro" id="IPR029016">
    <property type="entry name" value="GAF-like_dom_sf"/>
</dbReference>